<organism evidence="2 3">
    <name type="scientific">Macrostomum lignano</name>
    <dbReference type="NCBI Taxonomy" id="282301"/>
    <lineage>
        <taxon>Eukaryota</taxon>
        <taxon>Metazoa</taxon>
        <taxon>Spiralia</taxon>
        <taxon>Lophotrochozoa</taxon>
        <taxon>Platyhelminthes</taxon>
        <taxon>Rhabditophora</taxon>
        <taxon>Macrostomorpha</taxon>
        <taxon>Macrostomida</taxon>
        <taxon>Macrostomidae</taxon>
        <taxon>Macrostomum</taxon>
    </lineage>
</organism>
<evidence type="ECO:0000313" key="2">
    <source>
        <dbReference type="Proteomes" id="UP000095280"/>
    </source>
</evidence>
<sequence>RLEQAYQLQSGQPPSAAARDPPWPDWDWENERLNTSRLLKSIRRCSSDERFLGPPTRKRARGKAQERQQPAAAPEFRSRTASSRDGRQAKNRLTAKRFATAQKPKPVSTPRYVERSKTFAAATTVAKAPAALRQLLQQLLEAGGASEHPLAD</sequence>
<feature type="region of interest" description="Disordered" evidence="1">
    <location>
        <begin position="1"/>
        <end position="28"/>
    </location>
</feature>
<reference evidence="3" key="1">
    <citation type="submission" date="2016-11" db="UniProtKB">
        <authorList>
            <consortium name="WormBaseParasite"/>
        </authorList>
    </citation>
    <scope>IDENTIFICATION</scope>
</reference>
<dbReference type="Proteomes" id="UP000095280">
    <property type="component" value="Unplaced"/>
</dbReference>
<name>A0A1I8F407_9PLAT</name>
<protein>
    <submittedName>
        <fullName evidence="3">Kinesin motor domain-containing protein</fullName>
    </submittedName>
</protein>
<evidence type="ECO:0000313" key="3">
    <source>
        <dbReference type="WBParaSite" id="maker-unitig_19755-snap-gene-0.3-mRNA-1"/>
    </source>
</evidence>
<keyword evidence="2" id="KW-1185">Reference proteome</keyword>
<evidence type="ECO:0000256" key="1">
    <source>
        <dbReference type="SAM" id="MobiDB-lite"/>
    </source>
</evidence>
<feature type="region of interest" description="Disordered" evidence="1">
    <location>
        <begin position="47"/>
        <end position="113"/>
    </location>
</feature>
<accession>A0A1I8F407</accession>
<feature type="compositionally biased region" description="Polar residues" evidence="1">
    <location>
        <begin position="1"/>
        <end position="13"/>
    </location>
</feature>
<feature type="compositionally biased region" description="Basic and acidic residues" evidence="1">
    <location>
        <begin position="76"/>
        <end position="88"/>
    </location>
</feature>
<dbReference type="WBParaSite" id="maker-unitig_19755-snap-gene-0.3-mRNA-1">
    <property type="protein sequence ID" value="maker-unitig_19755-snap-gene-0.3-mRNA-1"/>
    <property type="gene ID" value="maker-unitig_19755-snap-gene-0.3"/>
</dbReference>
<proteinExistence type="predicted"/>
<dbReference type="AlphaFoldDB" id="A0A1I8F407"/>